<sequence length="239" mass="26411">MEAQVEAEAAGLMETGLLRSYDLYKYLLETSVYPLEADSLKELRALTSTHPMSIMGTNPDSGQLMTLLLKLINARRTIEIGVFTGYSLLATALAIPEDGKITAIDPDRSSYEIGLPVIKKAGVEHKIDFIQSEALPVLEKLLEDHDNHGAFDFAFVDADKHNYVNYHEKLLGLVKPGGIVIYDNTLWGGTVVMAESSVPAPLMRFWKPVTELNKYLAADTRIQICQIPVGDGMTICRLL</sequence>
<organism evidence="6 7">
    <name type="scientific">Dorcoceras hygrometricum</name>
    <dbReference type="NCBI Taxonomy" id="472368"/>
    <lineage>
        <taxon>Eukaryota</taxon>
        <taxon>Viridiplantae</taxon>
        <taxon>Streptophyta</taxon>
        <taxon>Embryophyta</taxon>
        <taxon>Tracheophyta</taxon>
        <taxon>Spermatophyta</taxon>
        <taxon>Magnoliopsida</taxon>
        <taxon>eudicotyledons</taxon>
        <taxon>Gunneridae</taxon>
        <taxon>Pentapetalae</taxon>
        <taxon>asterids</taxon>
        <taxon>lamiids</taxon>
        <taxon>Lamiales</taxon>
        <taxon>Gesneriaceae</taxon>
        <taxon>Didymocarpoideae</taxon>
        <taxon>Trichosporeae</taxon>
        <taxon>Loxocarpinae</taxon>
        <taxon>Dorcoceras</taxon>
    </lineage>
</organism>
<dbReference type="GO" id="GO:0032259">
    <property type="term" value="P:methylation"/>
    <property type="evidence" value="ECO:0007669"/>
    <property type="project" value="UniProtKB-KW"/>
</dbReference>
<gene>
    <name evidence="6" type="ORF">F511_17645</name>
</gene>
<comment type="similarity">
    <text evidence="5">Belongs to the class I-like SAM-binding methyltransferase superfamily. Cation-dependent O-methyltransferase family.</text>
</comment>
<dbReference type="Pfam" id="PF01596">
    <property type="entry name" value="Methyltransf_3"/>
    <property type="match status" value="1"/>
</dbReference>
<dbReference type="PANTHER" id="PTHR10509">
    <property type="entry name" value="O-METHYLTRANSFERASE-RELATED"/>
    <property type="match status" value="1"/>
</dbReference>
<proteinExistence type="inferred from homology"/>
<name>A0A2Z7AKH5_9LAMI</name>
<keyword evidence="7" id="KW-1185">Reference proteome</keyword>
<dbReference type="Gene3D" id="3.40.50.150">
    <property type="entry name" value="Vaccinia Virus protein VP39"/>
    <property type="match status" value="1"/>
</dbReference>
<dbReference type="AlphaFoldDB" id="A0A2Z7AKH5"/>
<dbReference type="CDD" id="cd02440">
    <property type="entry name" value="AdoMet_MTases"/>
    <property type="match status" value="1"/>
</dbReference>
<dbReference type="InterPro" id="IPR002935">
    <property type="entry name" value="SAM_O-MeTrfase"/>
</dbReference>
<evidence type="ECO:0000256" key="2">
    <source>
        <dbReference type="ARBA" id="ARBA00022679"/>
    </source>
</evidence>
<evidence type="ECO:0000256" key="4">
    <source>
        <dbReference type="ARBA" id="ARBA00022733"/>
    </source>
</evidence>
<keyword evidence="4" id="KW-0438">Lignin biosynthesis</keyword>
<evidence type="ECO:0000256" key="5">
    <source>
        <dbReference type="ARBA" id="ARBA00023453"/>
    </source>
</evidence>
<evidence type="ECO:0000256" key="1">
    <source>
        <dbReference type="ARBA" id="ARBA00022603"/>
    </source>
</evidence>
<dbReference type="GO" id="GO:0008757">
    <property type="term" value="F:S-adenosylmethionine-dependent methyltransferase activity"/>
    <property type="evidence" value="ECO:0007669"/>
    <property type="project" value="TreeGrafter"/>
</dbReference>
<dbReference type="PANTHER" id="PTHR10509:SF82">
    <property type="entry name" value="CAFFEOYL-COA O-METHYLTRANSFERASE-LIKE"/>
    <property type="match status" value="1"/>
</dbReference>
<dbReference type="InterPro" id="IPR029063">
    <property type="entry name" value="SAM-dependent_MTases_sf"/>
</dbReference>
<protein>
    <submittedName>
        <fullName evidence="6">Putative caffeoyl-CoA O-methyltransferase At4g26220</fullName>
    </submittedName>
</protein>
<dbReference type="GO" id="GO:0008171">
    <property type="term" value="F:O-methyltransferase activity"/>
    <property type="evidence" value="ECO:0007669"/>
    <property type="project" value="InterPro"/>
</dbReference>
<dbReference type="PROSITE" id="PS51682">
    <property type="entry name" value="SAM_OMT_I"/>
    <property type="match status" value="1"/>
</dbReference>
<dbReference type="InterPro" id="IPR050362">
    <property type="entry name" value="Cation-dep_OMT"/>
</dbReference>
<dbReference type="EMBL" id="KV014880">
    <property type="protein sequence ID" value="KZV21620.1"/>
    <property type="molecule type" value="Genomic_DNA"/>
</dbReference>
<evidence type="ECO:0000256" key="3">
    <source>
        <dbReference type="ARBA" id="ARBA00022691"/>
    </source>
</evidence>
<dbReference type="OrthoDB" id="10251242at2759"/>
<keyword evidence="1 6" id="KW-0489">Methyltransferase</keyword>
<keyword evidence="3" id="KW-0949">S-adenosyl-L-methionine</keyword>
<evidence type="ECO:0000313" key="7">
    <source>
        <dbReference type="Proteomes" id="UP000250235"/>
    </source>
</evidence>
<keyword evidence="2 6" id="KW-0808">Transferase</keyword>
<dbReference type="GO" id="GO:0009809">
    <property type="term" value="P:lignin biosynthetic process"/>
    <property type="evidence" value="ECO:0007669"/>
    <property type="project" value="UniProtKB-KW"/>
</dbReference>
<evidence type="ECO:0000313" key="6">
    <source>
        <dbReference type="EMBL" id="KZV21620.1"/>
    </source>
</evidence>
<dbReference type="UniPathway" id="UPA00711"/>
<accession>A0A2Z7AKH5</accession>
<dbReference type="SUPFAM" id="SSF53335">
    <property type="entry name" value="S-adenosyl-L-methionine-dependent methyltransferases"/>
    <property type="match status" value="1"/>
</dbReference>
<dbReference type="Proteomes" id="UP000250235">
    <property type="component" value="Unassembled WGS sequence"/>
</dbReference>
<reference evidence="6 7" key="1">
    <citation type="journal article" date="2015" name="Proc. Natl. Acad. Sci. U.S.A.">
        <title>The resurrection genome of Boea hygrometrica: A blueprint for survival of dehydration.</title>
        <authorList>
            <person name="Xiao L."/>
            <person name="Yang G."/>
            <person name="Zhang L."/>
            <person name="Yang X."/>
            <person name="Zhao S."/>
            <person name="Ji Z."/>
            <person name="Zhou Q."/>
            <person name="Hu M."/>
            <person name="Wang Y."/>
            <person name="Chen M."/>
            <person name="Xu Y."/>
            <person name="Jin H."/>
            <person name="Xiao X."/>
            <person name="Hu G."/>
            <person name="Bao F."/>
            <person name="Hu Y."/>
            <person name="Wan P."/>
            <person name="Li L."/>
            <person name="Deng X."/>
            <person name="Kuang T."/>
            <person name="Xiang C."/>
            <person name="Zhu J.K."/>
            <person name="Oliver M.J."/>
            <person name="He Y."/>
        </authorList>
    </citation>
    <scope>NUCLEOTIDE SEQUENCE [LARGE SCALE GENOMIC DNA]</scope>
    <source>
        <strain evidence="7">cv. XS01</strain>
    </source>
</reference>